<dbReference type="Proteomes" id="UP000621266">
    <property type="component" value="Unassembled WGS sequence"/>
</dbReference>
<dbReference type="InterPro" id="IPR043128">
    <property type="entry name" value="Rev_trsase/Diguanyl_cyclase"/>
</dbReference>
<reference evidence="5 6" key="1">
    <citation type="submission" date="2019-10" db="EMBL/GenBank/DDBJ databases">
        <title>Streptomyces tenebrisbrunneis sp.nov., an endogenous actinomycete isolated from of Lycium ruthenicum.</title>
        <authorList>
            <person name="Ma L."/>
        </authorList>
    </citation>
    <scope>NUCLEOTIDE SEQUENCE [LARGE SCALE GENOMIC DNA]</scope>
    <source>
        <strain evidence="5 6">TRM 66187</strain>
    </source>
</reference>
<name>A0ABQ7FE11_9ACTN</name>
<dbReference type="InterPro" id="IPR036775">
    <property type="entry name" value="DNA_pol_Y-fam_lit_finger_sf"/>
</dbReference>
<dbReference type="Pfam" id="PF00817">
    <property type="entry name" value="IMS"/>
    <property type="match status" value="1"/>
</dbReference>
<dbReference type="PANTHER" id="PTHR35369:SF2">
    <property type="entry name" value="BLR3025 PROTEIN"/>
    <property type="match status" value="1"/>
</dbReference>
<dbReference type="RefSeq" id="WP_156207325.1">
    <property type="nucleotide sequence ID" value="NZ_WHPN01000378.1"/>
</dbReference>
<organism evidence="5 6">
    <name type="scientific">Streptomyces lycii</name>
    <dbReference type="NCBI Taxonomy" id="2654337"/>
    <lineage>
        <taxon>Bacteria</taxon>
        <taxon>Bacillati</taxon>
        <taxon>Actinomycetota</taxon>
        <taxon>Actinomycetes</taxon>
        <taxon>Kitasatosporales</taxon>
        <taxon>Streptomycetaceae</taxon>
        <taxon>Streptomyces</taxon>
    </lineage>
</organism>
<accession>A0ABQ7FE11</accession>
<evidence type="ECO:0000313" key="6">
    <source>
        <dbReference type="Proteomes" id="UP000621266"/>
    </source>
</evidence>
<dbReference type="SUPFAM" id="SSF56672">
    <property type="entry name" value="DNA/RNA polymerases"/>
    <property type="match status" value="1"/>
</dbReference>
<dbReference type="InterPro" id="IPR017961">
    <property type="entry name" value="DNA_pol_Y-fam_little_finger"/>
</dbReference>
<dbReference type="PROSITE" id="PS50173">
    <property type="entry name" value="UMUC"/>
    <property type="match status" value="1"/>
</dbReference>
<dbReference type="InterPro" id="IPR050356">
    <property type="entry name" value="SulA_CellDiv_inhibitor"/>
</dbReference>
<evidence type="ECO:0000259" key="4">
    <source>
        <dbReference type="PROSITE" id="PS50173"/>
    </source>
</evidence>
<sequence>MRFRGPDGEPPGAEVYDGLRALLAEFTPVVQALPPDAALADVRGALRYFRRDAAEIAALVRVRALARYGTDCTIGVAANPLLARMAAQDGPVAGPPGTAEAIRTVPADPDAVTGFLARKPATGLHGVGPATARALGTYGLDSVDRIAAAPRATLQRILGASTGRRVYEQAHGIDPTPVVPNAPARSTGAEHRFERDELDPGQRRRALLTLAHELGIRLRADGLVARSLTLTVRYADRSTTTRTRTLPEPTAHSPALTDAAYALHGALGLQRARVRAVALRAEDLTDAASAAHQLTFDPADEKSRRVEAVTDRARARFGAAAVRPASAFGRRGAAA</sequence>
<feature type="domain" description="UmuC" evidence="4">
    <location>
        <begin position="19"/>
        <end position="128"/>
    </location>
</feature>
<evidence type="ECO:0000256" key="3">
    <source>
        <dbReference type="ARBA" id="ARBA00025589"/>
    </source>
</evidence>
<evidence type="ECO:0000256" key="1">
    <source>
        <dbReference type="ARBA" id="ARBA00010945"/>
    </source>
</evidence>
<dbReference type="EMBL" id="WHPN01000378">
    <property type="protein sequence ID" value="KAF4406228.1"/>
    <property type="molecule type" value="Genomic_DNA"/>
</dbReference>
<comment type="caution">
    <text evidence="5">The sequence shown here is derived from an EMBL/GenBank/DDBJ whole genome shotgun (WGS) entry which is preliminary data.</text>
</comment>
<dbReference type="InterPro" id="IPR043502">
    <property type="entry name" value="DNA/RNA_pol_sf"/>
</dbReference>
<comment type="similarity">
    <text evidence="1">Belongs to the DNA polymerase type-Y family.</text>
</comment>
<dbReference type="Gene3D" id="3.30.70.270">
    <property type="match status" value="1"/>
</dbReference>
<gene>
    <name evidence="5" type="ORF">GCU69_26125</name>
</gene>
<evidence type="ECO:0000256" key="2">
    <source>
        <dbReference type="ARBA" id="ARBA00022763"/>
    </source>
</evidence>
<protein>
    <recommendedName>
        <fullName evidence="4">UmuC domain-containing protein</fullName>
    </recommendedName>
</protein>
<dbReference type="Pfam" id="PF14520">
    <property type="entry name" value="HHH_5"/>
    <property type="match status" value="1"/>
</dbReference>
<dbReference type="Gene3D" id="3.30.1490.100">
    <property type="entry name" value="DNA polymerase, Y-family, little finger domain"/>
    <property type="match status" value="1"/>
</dbReference>
<proteinExistence type="inferred from homology"/>
<dbReference type="Pfam" id="PF11799">
    <property type="entry name" value="IMS_C"/>
    <property type="match status" value="1"/>
</dbReference>
<dbReference type="InterPro" id="IPR001126">
    <property type="entry name" value="UmuC"/>
</dbReference>
<keyword evidence="6" id="KW-1185">Reference proteome</keyword>
<keyword evidence="2" id="KW-0227">DNA damage</keyword>
<dbReference type="PANTHER" id="PTHR35369">
    <property type="entry name" value="BLR3025 PROTEIN-RELATED"/>
    <property type="match status" value="1"/>
</dbReference>
<dbReference type="Gene3D" id="1.10.150.20">
    <property type="entry name" value="5' to 3' exonuclease, C-terminal subdomain"/>
    <property type="match status" value="1"/>
</dbReference>
<evidence type="ECO:0000313" key="5">
    <source>
        <dbReference type="EMBL" id="KAF4406228.1"/>
    </source>
</evidence>
<comment type="function">
    <text evidence="3">Poorly processive, error-prone DNA polymerase involved in untargeted mutagenesis. Copies undamaged DNA at stalled replication forks, which arise in vivo from mismatched or misaligned primer ends. These misaligned primers can be extended by PolIV. Exhibits no 3'-5' exonuclease (proofreading) activity. May be involved in translesional synthesis, in conjunction with the beta clamp from PolIII.</text>
</comment>
<dbReference type="SUPFAM" id="SSF100879">
    <property type="entry name" value="Lesion bypass DNA polymerase (Y-family), little finger domain"/>
    <property type="match status" value="1"/>
</dbReference>